<evidence type="ECO:0000256" key="1">
    <source>
        <dbReference type="SAM" id="MobiDB-lite"/>
    </source>
</evidence>
<feature type="region of interest" description="Disordered" evidence="1">
    <location>
        <begin position="1"/>
        <end position="32"/>
    </location>
</feature>
<keyword evidence="3" id="KW-1185">Reference proteome</keyword>
<proteinExistence type="predicted"/>
<sequence>MDQATSDKMGIPSYIKVDVPRPATTRDEDLAQSDTFFPYRISQAGRVTSDRTQMRKKSPLSWGLKHPL</sequence>
<protein>
    <submittedName>
        <fullName evidence="2">Uncharacterized protein</fullName>
    </submittedName>
</protein>
<comment type="caution">
    <text evidence="2">The sequence shown here is derived from an EMBL/GenBank/DDBJ whole genome shotgun (WGS) entry which is preliminary data.</text>
</comment>
<feature type="region of interest" description="Disordered" evidence="1">
    <location>
        <begin position="44"/>
        <end position="68"/>
    </location>
</feature>
<dbReference type="Proteomes" id="UP001066276">
    <property type="component" value="Chromosome 6"/>
</dbReference>
<organism evidence="2 3">
    <name type="scientific">Pleurodeles waltl</name>
    <name type="common">Iberian ribbed newt</name>
    <dbReference type="NCBI Taxonomy" id="8319"/>
    <lineage>
        <taxon>Eukaryota</taxon>
        <taxon>Metazoa</taxon>
        <taxon>Chordata</taxon>
        <taxon>Craniata</taxon>
        <taxon>Vertebrata</taxon>
        <taxon>Euteleostomi</taxon>
        <taxon>Amphibia</taxon>
        <taxon>Batrachia</taxon>
        <taxon>Caudata</taxon>
        <taxon>Salamandroidea</taxon>
        <taxon>Salamandridae</taxon>
        <taxon>Pleurodelinae</taxon>
        <taxon>Pleurodeles</taxon>
    </lineage>
</organism>
<gene>
    <name evidence="2" type="ORF">NDU88_010684</name>
</gene>
<dbReference type="EMBL" id="JANPWB010000010">
    <property type="protein sequence ID" value="KAJ1144385.1"/>
    <property type="molecule type" value="Genomic_DNA"/>
</dbReference>
<accession>A0AAV7QYX7</accession>
<evidence type="ECO:0000313" key="2">
    <source>
        <dbReference type="EMBL" id="KAJ1144385.1"/>
    </source>
</evidence>
<evidence type="ECO:0000313" key="3">
    <source>
        <dbReference type="Proteomes" id="UP001066276"/>
    </source>
</evidence>
<dbReference type="AlphaFoldDB" id="A0AAV7QYX7"/>
<name>A0AAV7QYX7_PLEWA</name>
<reference evidence="2" key="1">
    <citation type="journal article" date="2022" name="bioRxiv">
        <title>Sequencing and chromosome-scale assembly of the giantPleurodeles waltlgenome.</title>
        <authorList>
            <person name="Brown T."/>
            <person name="Elewa A."/>
            <person name="Iarovenko S."/>
            <person name="Subramanian E."/>
            <person name="Araus A.J."/>
            <person name="Petzold A."/>
            <person name="Susuki M."/>
            <person name="Suzuki K.-i.T."/>
            <person name="Hayashi T."/>
            <person name="Toyoda A."/>
            <person name="Oliveira C."/>
            <person name="Osipova E."/>
            <person name="Leigh N.D."/>
            <person name="Simon A."/>
            <person name="Yun M.H."/>
        </authorList>
    </citation>
    <scope>NUCLEOTIDE SEQUENCE</scope>
    <source>
        <strain evidence="2">20211129_DDA</strain>
        <tissue evidence="2">Liver</tissue>
    </source>
</reference>